<feature type="compositionally biased region" description="Low complexity" evidence="2">
    <location>
        <begin position="380"/>
        <end position="395"/>
    </location>
</feature>
<evidence type="ECO:0000313" key="5">
    <source>
        <dbReference type="EMBL" id="EGD73124.1"/>
    </source>
</evidence>
<evidence type="ECO:0008006" key="7">
    <source>
        <dbReference type="Google" id="ProtNLM"/>
    </source>
</evidence>
<feature type="compositionally biased region" description="Low complexity" evidence="2">
    <location>
        <begin position="530"/>
        <end position="543"/>
    </location>
</feature>
<feature type="compositionally biased region" description="Basic and acidic residues" evidence="2">
    <location>
        <begin position="72"/>
        <end position="87"/>
    </location>
</feature>
<feature type="region of interest" description="Disordered" evidence="2">
    <location>
        <begin position="376"/>
        <end position="459"/>
    </location>
</feature>
<dbReference type="InterPro" id="IPR018834">
    <property type="entry name" value="DNA/RNA-bd_Est1-type"/>
</dbReference>
<dbReference type="GeneID" id="16074735"/>
<feature type="compositionally biased region" description="Low complexity" evidence="2">
    <location>
        <begin position="1019"/>
        <end position="1033"/>
    </location>
</feature>
<dbReference type="STRING" id="946362.F2U9U7"/>
<dbReference type="OrthoDB" id="2017974at2759"/>
<dbReference type="GO" id="GO:0005697">
    <property type="term" value="C:telomerase holoenzyme complex"/>
    <property type="evidence" value="ECO:0007669"/>
    <property type="project" value="TreeGrafter"/>
</dbReference>
<dbReference type="EMBL" id="GL832965">
    <property type="protein sequence ID" value="EGD73124.1"/>
    <property type="molecule type" value="Genomic_DNA"/>
</dbReference>
<keyword evidence="6" id="KW-1185">Reference proteome</keyword>
<feature type="region of interest" description="Disordered" evidence="2">
    <location>
        <begin position="979"/>
        <end position="1033"/>
    </location>
</feature>
<feature type="region of interest" description="Disordered" evidence="2">
    <location>
        <begin position="487"/>
        <end position="515"/>
    </location>
</feature>
<feature type="compositionally biased region" description="Low complexity" evidence="2">
    <location>
        <begin position="413"/>
        <end position="425"/>
    </location>
</feature>
<dbReference type="PANTHER" id="PTHR15696:SF0">
    <property type="entry name" value="TELOMERASE-BINDING PROTEIN EST1A"/>
    <property type="match status" value="1"/>
</dbReference>
<proteinExistence type="predicted"/>
<dbReference type="GO" id="GO:0070034">
    <property type="term" value="F:telomerase RNA binding"/>
    <property type="evidence" value="ECO:0007669"/>
    <property type="project" value="TreeGrafter"/>
</dbReference>
<reference evidence="5" key="1">
    <citation type="submission" date="2009-08" db="EMBL/GenBank/DDBJ databases">
        <title>Annotation of Salpingoeca rosetta.</title>
        <authorList>
            <consortium name="The Broad Institute Genome Sequencing Platform"/>
            <person name="Russ C."/>
            <person name="Cuomo C."/>
            <person name="Burger G."/>
            <person name="Gray M.W."/>
            <person name="Holland P.W.H."/>
            <person name="King N."/>
            <person name="Lang F.B.F."/>
            <person name="Roger A.J."/>
            <person name="Ruiz-Trillo I."/>
            <person name="Young S.K."/>
            <person name="Zeng Q."/>
            <person name="Gargeya S."/>
            <person name="Alvarado L."/>
            <person name="Berlin A."/>
            <person name="Chapman S.B."/>
            <person name="Chen Z."/>
            <person name="Freedman E."/>
            <person name="Gellesch M."/>
            <person name="Goldberg J."/>
            <person name="Griggs A."/>
            <person name="Gujja S."/>
            <person name="Heilman E."/>
            <person name="Heiman D."/>
            <person name="Howarth C."/>
            <person name="Mehta T."/>
            <person name="Neiman D."/>
            <person name="Pearson M."/>
            <person name="Roberts A."/>
            <person name="Saif S."/>
            <person name="Shea T."/>
            <person name="Shenoy N."/>
            <person name="Sisk P."/>
            <person name="Stolte C."/>
            <person name="Sykes S."/>
            <person name="White J."/>
            <person name="Yandava C."/>
            <person name="Haas B."/>
            <person name="Nusbaum C."/>
            <person name="Birren B."/>
        </authorList>
    </citation>
    <scope>NUCLEOTIDE SEQUENCE [LARGE SCALE GENOMIC DNA]</scope>
    <source>
        <strain evidence="5">ATCC 50818</strain>
    </source>
</reference>
<dbReference type="InterPro" id="IPR002716">
    <property type="entry name" value="PIN_dom"/>
</dbReference>
<protein>
    <recommendedName>
        <fullName evidence="7">PIN domain-containing protein</fullName>
    </recommendedName>
</protein>
<feature type="domain" description="DNA/RNA-binding" evidence="3">
    <location>
        <begin position="307"/>
        <end position="358"/>
    </location>
</feature>
<dbReference type="SUPFAM" id="SSF48452">
    <property type="entry name" value="TPR-like"/>
    <property type="match status" value="1"/>
</dbReference>
<feature type="coiled-coil region" evidence="1">
    <location>
        <begin position="1129"/>
        <end position="1163"/>
    </location>
</feature>
<evidence type="ECO:0000313" key="6">
    <source>
        <dbReference type="Proteomes" id="UP000007799"/>
    </source>
</evidence>
<dbReference type="GO" id="GO:0000184">
    <property type="term" value="P:nuclear-transcribed mRNA catabolic process, nonsense-mediated decay"/>
    <property type="evidence" value="ECO:0007669"/>
    <property type="project" value="TreeGrafter"/>
</dbReference>
<evidence type="ECO:0000259" key="3">
    <source>
        <dbReference type="Pfam" id="PF10373"/>
    </source>
</evidence>
<dbReference type="Gene3D" id="3.40.50.1010">
    <property type="entry name" value="5'-nuclease"/>
    <property type="match status" value="1"/>
</dbReference>
<dbReference type="InParanoid" id="F2U9U7"/>
<dbReference type="GO" id="GO:0042162">
    <property type="term" value="F:telomeric DNA binding"/>
    <property type="evidence" value="ECO:0007669"/>
    <property type="project" value="TreeGrafter"/>
</dbReference>
<dbReference type="Pfam" id="PF10373">
    <property type="entry name" value="EST1_DNA_bind"/>
    <property type="match status" value="1"/>
</dbReference>
<sequence>MSAPTRRQQGRHHLRQDSTRYPQHVTSSTDTEAEHASVHHRQDGEEGWSTSEEDWAQQRSGRAASITATSHKSLDDFESESLHRPNTQDEEAAFKIPLVAVEQTRSVSMATLPKADPLPATMPTTMEKHVTTKNRRIMANVALTNARRAIKKVVADLAAAVKHRTMLRYFWRDHMYKVVAYYRRVAMGGLCFEYLNFLAEAERMVMFVYEHVYDRFEDDRDLADLPTITLADNKYPVQQKVPISLHTCTQGEARRLWIGAGRSVEVTNRLIIMADCLNLMGDMKRYQAQHVSTRDTNPLRRDLIHAAHTFYQASLRLNPTFYNAYNKLAVLAELQGRPFEVLYHHARSMAVKTPLQTAPDMFTQYAQQVIPRGVQLLHGPPRTNTPTSPSAPSSPRRQRTFDPVPLQPPPPSSSSSARAYASTSALAQRHHQHPNTTNSSNNNSSNSANNSHGAPERSPFHRSMWILPWESLSDACGRLVTLRRAQQEQQEHEREEKERLEAEKDTSASQSTSKKSSMIGLAGIFSLGSSSSSSLPARTSSDAPTTPSLQQQHRQRVQARAVHFAPSVHTSELSLLLDPKSARAALDDEYSWPRLVRASMQHFDDPDAISTHDLKVVFAGLMALIHEGIRMHDVPPFSVSVHAYLVLLLDRNEIDADTITACTLWIVIAVRLAQLQDRRANPNGNPARSARVAASLHLLCSWLRLLCAFFTVHYDEATATGVAFNAVLPSITVMLRTLRNNASILEQLEAYPMLPQQLALAHTMRMLCVLATTLRRRLRCQVASVFADELISAVDTAERSIARLARRHPNAKFTMFPIGQDSLFSSQAEPLQPHDTPALLAVSLIDQRPDTLRYLYVCISQMTATHAFDYHLRGVEHLKQFYRDHAPTLSLKPVRVPVVRAPSVFQLFVTIARAYVEFEALADTTRWVRRRTPRRRHDLDSDGGFDANVVWKVDEGAVERHAPPRPPIVVPAAVARQPSSLTSPLEPGTSVVSGSHTPALTGMTPTAGTHGATRDHSRASSSSSSSLPAAVSAPADIHAHRRTAATTATGGALRGAASAFSGATIGDGDGTGGGGGLAQAQHHTSKSMTQSTSSRASTGQATPASRKSTSSLASSLSSLLSLESSFGRQSAALRELKEKQRQLKAAEASKQAVLKAVEREKARADYEFVVMVSVVMPDTNCFLSQSKFDLLKKLFAEEELRVIVPTMVLCELESMKSDETAQTNRFAVRALQYLQDPQRASELPAATPDGRVVAMADLASGDWPARERAEDNDTVILTTVERVSASMEDTHTIEGERFTVKPIIFLTDDKNLQVRSRARHLPVISTRDMSALMGFSILEEQEQ</sequence>
<dbReference type="InterPro" id="IPR029060">
    <property type="entry name" value="PIN-like_dom_sf"/>
</dbReference>
<dbReference type="Gene3D" id="1.25.40.10">
    <property type="entry name" value="Tetratricopeptide repeat domain"/>
    <property type="match status" value="1"/>
</dbReference>
<dbReference type="KEGG" id="sre:PTSG_04837"/>
<dbReference type="SUPFAM" id="SSF88723">
    <property type="entry name" value="PIN domain-like"/>
    <property type="match status" value="1"/>
</dbReference>
<gene>
    <name evidence="5" type="ORF">PTSG_04837</name>
</gene>
<feature type="compositionally biased region" description="Polar residues" evidence="2">
    <location>
        <begin position="19"/>
        <end position="30"/>
    </location>
</feature>
<dbReference type="Pfam" id="PF13638">
    <property type="entry name" value="PIN_4"/>
    <property type="match status" value="1"/>
</dbReference>
<organism evidence="6">
    <name type="scientific">Salpingoeca rosetta (strain ATCC 50818 / BSB-021)</name>
    <dbReference type="NCBI Taxonomy" id="946362"/>
    <lineage>
        <taxon>Eukaryota</taxon>
        <taxon>Choanoflagellata</taxon>
        <taxon>Craspedida</taxon>
        <taxon>Salpingoecidae</taxon>
        <taxon>Salpingoeca</taxon>
    </lineage>
</organism>
<dbReference type="InterPro" id="IPR011990">
    <property type="entry name" value="TPR-like_helical_dom_sf"/>
</dbReference>
<feature type="compositionally biased region" description="Polar residues" evidence="2">
    <location>
        <begin position="1086"/>
        <end position="1103"/>
    </location>
</feature>
<feature type="domain" description="PIN" evidence="4">
    <location>
        <begin position="1177"/>
        <end position="1325"/>
    </location>
</feature>
<evidence type="ECO:0000259" key="4">
    <source>
        <dbReference type="Pfam" id="PF13638"/>
    </source>
</evidence>
<dbReference type="PANTHER" id="PTHR15696">
    <property type="entry name" value="SMG-7 SUPPRESSOR WITH MORPHOLOGICAL EFFECT ON GENITALIA PROTEIN 7"/>
    <property type="match status" value="1"/>
</dbReference>
<dbReference type="RefSeq" id="XP_004994155.1">
    <property type="nucleotide sequence ID" value="XM_004994098.1"/>
</dbReference>
<name>F2U9U7_SALR5</name>
<accession>F2U9U7</accession>
<keyword evidence="1" id="KW-0175">Coiled coil</keyword>
<feature type="compositionally biased region" description="Polar residues" evidence="2">
    <location>
        <begin position="990"/>
        <end position="1007"/>
    </location>
</feature>
<dbReference type="Proteomes" id="UP000007799">
    <property type="component" value="Unassembled WGS sequence"/>
</dbReference>
<evidence type="ECO:0000256" key="1">
    <source>
        <dbReference type="SAM" id="Coils"/>
    </source>
</evidence>
<feature type="region of interest" description="Disordered" evidence="2">
    <location>
        <begin position="1070"/>
        <end position="1109"/>
    </location>
</feature>
<feature type="region of interest" description="Disordered" evidence="2">
    <location>
        <begin position="1"/>
        <end position="90"/>
    </location>
</feature>
<feature type="compositionally biased region" description="Low complexity" evidence="2">
    <location>
        <begin position="435"/>
        <end position="451"/>
    </location>
</feature>
<dbReference type="InterPro" id="IPR045153">
    <property type="entry name" value="Est1/Ebs1-like"/>
</dbReference>
<feature type="compositionally biased region" description="Basic and acidic residues" evidence="2">
    <location>
        <begin position="487"/>
        <end position="506"/>
    </location>
</feature>
<evidence type="ECO:0000256" key="2">
    <source>
        <dbReference type="SAM" id="MobiDB-lite"/>
    </source>
</evidence>
<feature type="region of interest" description="Disordered" evidence="2">
    <location>
        <begin position="530"/>
        <end position="556"/>
    </location>
</feature>
<feature type="compositionally biased region" description="Basic and acidic residues" evidence="2">
    <location>
        <begin position="32"/>
        <end position="44"/>
    </location>
</feature>